<evidence type="ECO:0000313" key="4">
    <source>
        <dbReference type="Proteomes" id="UP000574369"/>
    </source>
</evidence>
<proteinExistence type="predicted"/>
<comment type="caution">
    <text evidence="3">The sequence shown here is derived from an EMBL/GenBank/DDBJ whole genome shotgun (WGS) entry which is preliminary data.</text>
</comment>
<evidence type="ECO:0000313" key="3">
    <source>
        <dbReference type="EMBL" id="MBB3195314.1"/>
    </source>
</evidence>
<gene>
    <name evidence="3" type="ORF">FHS28_002717</name>
</gene>
<feature type="region of interest" description="Disordered" evidence="1">
    <location>
        <begin position="265"/>
        <end position="317"/>
    </location>
</feature>
<evidence type="ECO:0008006" key="5">
    <source>
        <dbReference type="Google" id="ProtNLM"/>
    </source>
</evidence>
<accession>A0ABR6GVQ7</accession>
<name>A0ABR6GVQ7_9BURK</name>
<evidence type="ECO:0000256" key="2">
    <source>
        <dbReference type="SAM" id="SignalP"/>
    </source>
</evidence>
<dbReference type="InterPro" id="IPR005534">
    <property type="entry name" value="Curli_assmbl/transp-comp_CsgG"/>
</dbReference>
<organism evidence="3 4">
    <name type="scientific">Roseateles terrae</name>
    <dbReference type="NCBI Taxonomy" id="431060"/>
    <lineage>
        <taxon>Bacteria</taxon>
        <taxon>Pseudomonadati</taxon>
        <taxon>Pseudomonadota</taxon>
        <taxon>Betaproteobacteria</taxon>
        <taxon>Burkholderiales</taxon>
        <taxon>Sphaerotilaceae</taxon>
        <taxon>Roseateles</taxon>
    </lineage>
</organism>
<sequence length="317" mass="31834">MSAVLAPLARSVLKPALLLSPLLLAGCLATAPTMGENKGTVSGAAGGATAENQNSQLEHCDESLGTLSLYEDPAAPWWSAMRERQLGSTLPVIRLMVQQSNCFVVVERGKAFANMERERALMQSGETRAGSNFGQGQIVAADYTLTPEVQFSGKTGGGGGGIGTGALGLITAVAASVNQNEASTTLLLVDNRSGVQISAAEGTAKNFDFGVLGGGLFGNTAVGGGAYAKTPAGKVVTAAFADSFNQMVKALRNYKAQQVKGGLGTGGRLGVSGGSTAASKEADAAATSTAKPASATKPAAKKAAPKPSTTTTPPASK</sequence>
<keyword evidence="4" id="KW-1185">Reference proteome</keyword>
<feature type="compositionally biased region" description="Low complexity" evidence="1">
    <location>
        <begin position="274"/>
        <end position="298"/>
    </location>
</feature>
<keyword evidence="2" id="KW-0732">Signal</keyword>
<evidence type="ECO:0000256" key="1">
    <source>
        <dbReference type="SAM" id="MobiDB-lite"/>
    </source>
</evidence>
<feature type="compositionally biased region" description="Low complexity" evidence="1">
    <location>
        <begin position="305"/>
        <end position="317"/>
    </location>
</feature>
<feature type="signal peptide" evidence="2">
    <location>
        <begin position="1"/>
        <end position="25"/>
    </location>
</feature>
<dbReference type="EMBL" id="JACHXO010000004">
    <property type="protein sequence ID" value="MBB3195314.1"/>
    <property type="molecule type" value="Genomic_DNA"/>
</dbReference>
<protein>
    <recommendedName>
        <fullName evidence="5">Peptidoglycan-binding protein</fullName>
    </recommendedName>
</protein>
<dbReference type="Pfam" id="PF03783">
    <property type="entry name" value="CsgG"/>
    <property type="match status" value="1"/>
</dbReference>
<reference evidence="3 4" key="1">
    <citation type="submission" date="2020-08" db="EMBL/GenBank/DDBJ databases">
        <title>Genomic Encyclopedia of Type Strains, Phase III (KMG-III): the genomes of soil and plant-associated and newly described type strains.</title>
        <authorList>
            <person name="Whitman W."/>
        </authorList>
    </citation>
    <scope>NUCLEOTIDE SEQUENCE [LARGE SCALE GENOMIC DNA]</scope>
    <source>
        <strain evidence="3 4">CECT 7247</strain>
    </source>
</reference>
<feature type="chain" id="PRO_5045834255" description="Peptidoglycan-binding protein" evidence="2">
    <location>
        <begin position="26"/>
        <end position="317"/>
    </location>
</feature>
<dbReference type="RefSeq" id="WP_088451255.1">
    <property type="nucleotide sequence ID" value="NZ_JACHXO010000004.1"/>
</dbReference>
<dbReference type="Proteomes" id="UP000574369">
    <property type="component" value="Unassembled WGS sequence"/>
</dbReference>